<protein>
    <submittedName>
        <fullName evidence="1">Uncharacterized protein</fullName>
    </submittedName>
</protein>
<dbReference type="AlphaFoldDB" id="A0A2P2L6G4"/>
<name>A0A2P2L6G4_RHIMU</name>
<evidence type="ECO:0000313" key="1">
    <source>
        <dbReference type="EMBL" id="MBX13541.1"/>
    </source>
</evidence>
<organism evidence="1">
    <name type="scientific">Rhizophora mucronata</name>
    <name type="common">Asiatic mangrove</name>
    <dbReference type="NCBI Taxonomy" id="61149"/>
    <lineage>
        <taxon>Eukaryota</taxon>
        <taxon>Viridiplantae</taxon>
        <taxon>Streptophyta</taxon>
        <taxon>Embryophyta</taxon>
        <taxon>Tracheophyta</taxon>
        <taxon>Spermatophyta</taxon>
        <taxon>Magnoliopsida</taxon>
        <taxon>eudicotyledons</taxon>
        <taxon>Gunneridae</taxon>
        <taxon>Pentapetalae</taxon>
        <taxon>rosids</taxon>
        <taxon>fabids</taxon>
        <taxon>Malpighiales</taxon>
        <taxon>Rhizophoraceae</taxon>
        <taxon>Rhizophora</taxon>
    </lineage>
</organism>
<accession>A0A2P2L6G4</accession>
<proteinExistence type="predicted"/>
<dbReference type="EMBL" id="GGEC01033057">
    <property type="protein sequence ID" value="MBX13541.1"/>
    <property type="molecule type" value="Transcribed_RNA"/>
</dbReference>
<reference evidence="1" key="1">
    <citation type="submission" date="2018-02" db="EMBL/GenBank/DDBJ databases">
        <title>Rhizophora mucronata_Transcriptome.</title>
        <authorList>
            <person name="Meera S.P."/>
            <person name="Sreeshan A."/>
            <person name="Augustine A."/>
        </authorList>
    </citation>
    <scope>NUCLEOTIDE SEQUENCE</scope>
    <source>
        <tissue evidence="1">Leaf</tissue>
    </source>
</reference>
<sequence length="67" mass="7996">MKSQHINEHYARNTTKSCARNFTRNVQARMNINTQKELLGSKIFYKTYFVIVPSTSEITMRTFHFHK</sequence>